<dbReference type="InterPro" id="IPR003646">
    <property type="entry name" value="SH3-like_bac-type"/>
</dbReference>
<reference evidence="2" key="1">
    <citation type="submission" date="2023-06" db="EMBL/GenBank/DDBJ databases">
        <title>Genomic of Parafulvivirga corallium.</title>
        <authorList>
            <person name="Wang G."/>
        </authorList>
    </citation>
    <scope>NUCLEOTIDE SEQUENCE</scope>
    <source>
        <strain evidence="2">BMA10</strain>
    </source>
</reference>
<keyword evidence="3" id="KW-1185">Reference proteome</keyword>
<dbReference type="Proteomes" id="UP001172082">
    <property type="component" value="Unassembled WGS sequence"/>
</dbReference>
<name>A0ABT8KQM6_9BACT</name>
<accession>A0ABT8KQM6</accession>
<sequence length="358" mass="40674">MKVKITASKLNVRRRPSLQSNRVGFLYRNNMVNVLNQEGRWYEINFNSMAAYIHSNFAVIVDEPVVKGTVTANLLNVRGGTSTNAAILGQLRKGTEVVILSKEGDWLKIKFDEGFAFVFGKYIKIISDVDSGLKPDNLLPVTGTAIEKKVARTWNKFGGLLEDLGEDLEIEAGSAIAVLCVESSGKGFDPNNQNRMIIRFENHIFWSQWGKQHEDQFNEHFAFNKTRKWTGHKWRKSASDPWITMHKNQAGEWDVLEFAMSLSKDAALSSISMGIAQIMGFNYKQTGYDSVEGMFDRFSSHISYQIRGMFEFFTTPMIQALKSKDFVTFAGHYNGQGKKQDYGNKILEHYNAFQRLSN</sequence>
<dbReference type="Gene3D" id="2.30.30.40">
    <property type="entry name" value="SH3 Domains"/>
    <property type="match status" value="2"/>
</dbReference>
<dbReference type="InterPro" id="IPR024408">
    <property type="entry name" value="Muramidase"/>
</dbReference>
<comment type="caution">
    <text evidence="2">The sequence shown here is derived from an EMBL/GenBank/DDBJ whole genome shotgun (WGS) entry which is preliminary data.</text>
</comment>
<dbReference type="PANTHER" id="PTHR34408:SF1">
    <property type="entry name" value="GLYCOSYL HYDROLASE FAMILY 19 DOMAIN-CONTAINING PROTEIN HI_1415"/>
    <property type="match status" value="1"/>
</dbReference>
<evidence type="ECO:0000313" key="2">
    <source>
        <dbReference type="EMBL" id="MDN5203049.1"/>
    </source>
</evidence>
<gene>
    <name evidence="2" type="ORF">QQ008_16795</name>
</gene>
<evidence type="ECO:0000259" key="1">
    <source>
        <dbReference type="PROSITE" id="PS51781"/>
    </source>
</evidence>
<evidence type="ECO:0000313" key="3">
    <source>
        <dbReference type="Proteomes" id="UP001172082"/>
    </source>
</evidence>
<proteinExistence type="predicted"/>
<protein>
    <submittedName>
        <fullName evidence="2">N-acetylmuramidase domain-containing protein</fullName>
    </submittedName>
</protein>
<dbReference type="Pfam" id="PF08239">
    <property type="entry name" value="SH3_3"/>
    <property type="match status" value="2"/>
</dbReference>
<dbReference type="InterPro" id="IPR052354">
    <property type="entry name" value="Cell_Wall_Dynamics_Protein"/>
</dbReference>
<dbReference type="PROSITE" id="PS51781">
    <property type="entry name" value="SH3B"/>
    <property type="match status" value="1"/>
</dbReference>
<dbReference type="EMBL" id="JAUJEA010000006">
    <property type="protein sequence ID" value="MDN5203049.1"/>
    <property type="molecule type" value="Genomic_DNA"/>
</dbReference>
<dbReference type="RefSeq" id="WP_346753071.1">
    <property type="nucleotide sequence ID" value="NZ_JAUJEA010000006.1"/>
</dbReference>
<organism evidence="2 3">
    <name type="scientific">Splendidivirga corallicola</name>
    <dbReference type="NCBI Taxonomy" id="3051826"/>
    <lineage>
        <taxon>Bacteria</taxon>
        <taxon>Pseudomonadati</taxon>
        <taxon>Bacteroidota</taxon>
        <taxon>Cytophagia</taxon>
        <taxon>Cytophagales</taxon>
        <taxon>Splendidivirgaceae</taxon>
        <taxon>Splendidivirga</taxon>
    </lineage>
</organism>
<dbReference type="Pfam" id="PF11860">
    <property type="entry name" value="Muramidase"/>
    <property type="match status" value="1"/>
</dbReference>
<feature type="domain" description="SH3b" evidence="1">
    <location>
        <begin position="65"/>
        <end position="127"/>
    </location>
</feature>
<dbReference type="PANTHER" id="PTHR34408">
    <property type="entry name" value="FAMILY PROTEIN, PUTATIVE-RELATED"/>
    <property type="match status" value="1"/>
</dbReference>
<dbReference type="SMART" id="SM00287">
    <property type="entry name" value="SH3b"/>
    <property type="match status" value="2"/>
</dbReference>